<name>A0A1I0IXU9_9FIRM</name>
<dbReference type="EMBL" id="FOIO01000046">
    <property type="protein sequence ID" value="SEU02156.1"/>
    <property type="molecule type" value="Genomic_DNA"/>
</dbReference>
<reference evidence="6 7" key="1">
    <citation type="submission" date="2016-10" db="EMBL/GenBank/DDBJ databases">
        <authorList>
            <person name="Varghese N."/>
            <person name="Submissions S."/>
        </authorList>
    </citation>
    <scope>NUCLEOTIDE SEQUENCE [LARGE SCALE GENOMIC DNA]</scope>
    <source>
        <strain evidence="6 7">NLAE-zl-C196</strain>
    </source>
</reference>
<dbReference type="CDD" id="cd13585">
    <property type="entry name" value="PBP2_TMBP_like"/>
    <property type="match status" value="1"/>
</dbReference>
<evidence type="ECO:0000256" key="2">
    <source>
        <dbReference type="ARBA" id="ARBA00022448"/>
    </source>
</evidence>
<evidence type="ECO:0000313" key="6">
    <source>
        <dbReference type="EMBL" id="SEU02156.1"/>
    </source>
</evidence>
<dbReference type="InterPro" id="IPR050490">
    <property type="entry name" value="Bact_solute-bd_prot1"/>
</dbReference>
<dbReference type="RefSeq" id="WP_074663633.1">
    <property type="nucleotide sequence ID" value="NZ_AP031445.1"/>
</dbReference>
<evidence type="ECO:0000256" key="3">
    <source>
        <dbReference type="ARBA" id="ARBA00022729"/>
    </source>
</evidence>
<keyword evidence="3 5" id="KW-0732">Signal</keyword>
<dbReference type="InterPro" id="IPR006059">
    <property type="entry name" value="SBP"/>
</dbReference>
<accession>A0A1I0IXU9</accession>
<dbReference type="PANTHER" id="PTHR43649">
    <property type="entry name" value="ARABINOSE-BINDING PROTEIN-RELATED"/>
    <property type="match status" value="1"/>
</dbReference>
<dbReference type="AlphaFoldDB" id="A0A1I0IXU9"/>
<comment type="caution">
    <text evidence="6">The sequence shown here is derived from an EMBL/GenBank/DDBJ whole genome shotgun (WGS) entry which is preliminary data.</text>
</comment>
<dbReference type="Pfam" id="PF01547">
    <property type="entry name" value="SBP_bac_1"/>
    <property type="match status" value="1"/>
</dbReference>
<dbReference type="PANTHER" id="PTHR43649:SF34">
    <property type="entry name" value="ABC TRANSPORTER PERIPLASMIC-BINDING PROTEIN YCJN-RELATED"/>
    <property type="match status" value="1"/>
</dbReference>
<evidence type="ECO:0000313" key="7">
    <source>
        <dbReference type="Proteomes" id="UP000182121"/>
    </source>
</evidence>
<feature type="compositionally biased region" description="Low complexity" evidence="4">
    <location>
        <begin position="41"/>
        <end position="59"/>
    </location>
</feature>
<feature type="region of interest" description="Disordered" evidence="4">
    <location>
        <begin position="41"/>
        <end position="60"/>
    </location>
</feature>
<dbReference type="PROSITE" id="PS51257">
    <property type="entry name" value="PROKAR_LIPOPROTEIN"/>
    <property type="match status" value="1"/>
</dbReference>
<gene>
    <name evidence="6" type="ORF">SAMN05216521_104646</name>
</gene>
<dbReference type="Gene3D" id="3.40.190.10">
    <property type="entry name" value="Periplasmic binding protein-like II"/>
    <property type="match status" value="1"/>
</dbReference>
<proteinExistence type="inferred from homology"/>
<comment type="similarity">
    <text evidence="1">Belongs to the bacterial solute-binding protein 1 family.</text>
</comment>
<evidence type="ECO:0000256" key="4">
    <source>
        <dbReference type="SAM" id="MobiDB-lite"/>
    </source>
</evidence>
<dbReference type="Proteomes" id="UP000182121">
    <property type="component" value="Unassembled WGS sequence"/>
</dbReference>
<protein>
    <submittedName>
        <fullName evidence="6">Carbohydrate ABC transporter substrate-binding protein, CUT1 family</fullName>
    </submittedName>
</protein>
<dbReference type="SUPFAM" id="SSF53850">
    <property type="entry name" value="Periplasmic binding protein-like II"/>
    <property type="match status" value="1"/>
</dbReference>
<organism evidence="6 7">
    <name type="scientific">Enterocloster clostridioformis</name>
    <dbReference type="NCBI Taxonomy" id="1531"/>
    <lineage>
        <taxon>Bacteria</taxon>
        <taxon>Bacillati</taxon>
        <taxon>Bacillota</taxon>
        <taxon>Clostridia</taxon>
        <taxon>Lachnospirales</taxon>
        <taxon>Lachnospiraceae</taxon>
        <taxon>Enterocloster</taxon>
    </lineage>
</organism>
<sequence length="451" mass="48249">MKKELFAKKTLALAMAALMAAGALTGCSSGSKETAAAGDTTAAPAAGSGAAGSEAAGSEAVGGSGEAVTVKFRYWADNTDYSALMQDIIKKFNAENGKGITVVGEETPWDGGAYSENLFNAKMGGGDIDCATWKLTSTPLFVNNDLLADLTPLVDSWDKKDDIDENIYSIMKEAGGTDRLYVMPWNIQVLYVYYRPSIFEAAGVEVPKTYEEFLTAIEKCTMDTNGDGKTDVYGFGMRGAKGGQEPWGSFVYGRGGNFEDMTTPEAVWGMQDFIDIYTKGYVPPTATSDGFNEIIANFKSGLTAMTIHHTGSSADMEAAFGGDVSAFPFPAGKGQWTSMGDTETVIFESCQNKEAAFEWVAYLATGEGQKMWCEGTGNVPVSKTVQAGDFFRSNRFMAASIEGQSYAGILPILDTTTEWISTLWPNTVSQALTGSITAEQCMKTLQDGLYQ</sequence>
<keyword evidence="2" id="KW-0813">Transport</keyword>
<evidence type="ECO:0000256" key="1">
    <source>
        <dbReference type="ARBA" id="ARBA00008520"/>
    </source>
</evidence>
<evidence type="ECO:0000256" key="5">
    <source>
        <dbReference type="SAM" id="SignalP"/>
    </source>
</evidence>
<feature type="chain" id="PRO_5039404904" evidence="5">
    <location>
        <begin position="26"/>
        <end position="451"/>
    </location>
</feature>
<feature type="signal peptide" evidence="5">
    <location>
        <begin position="1"/>
        <end position="25"/>
    </location>
</feature>